<keyword evidence="1" id="KW-0479">Metal-binding</keyword>
<accession>A0AAW0T7C0</accession>
<keyword evidence="2 4" id="KW-0863">Zinc-finger</keyword>
<evidence type="ECO:0000256" key="5">
    <source>
        <dbReference type="SAM" id="MobiDB-lite"/>
    </source>
</evidence>
<evidence type="ECO:0000313" key="7">
    <source>
        <dbReference type="EMBL" id="KAK8382860.1"/>
    </source>
</evidence>
<evidence type="ECO:0000256" key="4">
    <source>
        <dbReference type="PROSITE-ProRule" id="PRU00146"/>
    </source>
</evidence>
<dbReference type="Gene3D" id="3.30.40.10">
    <property type="entry name" value="Zinc/RING finger domain, C3HC4 (zinc finger)"/>
    <property type="match status" value="1"/>
</dbReference>
<dbReference type="InterPro" id="IPR019787">
    <property type="entry name" value="Znf_PHD-finger"/>
</dbReference>
<dbReference type="InterPro" id="IPR011011">
    <property type="entry name" value="Znf_FYVE_PHD"/>
</dbReference>
<sequence>MASSSHSCSGCGKEVRPRQHALLCDNCHQWRHRVCDTNMTQEMYRRINKELKEGGSFDWTCPECPKPHHSPISSACQSPLDHSSVSGACQSTPNAATPHHSPISSDCYSTPRHSMEDSYESMTINPLCSLSRLRGAAVRGSTLRAIIPFVVWDCELVLCPAPAGCEVHQRSADKVNKHHATLRGPQLELILDPKDHRSPQQVYNIRYKKSDLTDILVIPSECPKEMKTMTMLEMGEKVKLYPDKTCDNFGFIIV</sequence>
<evidence type="ECO:0000313" key="8">
    <source>
        <dbReference type="Proteomes" id="UP001487740"/>
    </source>
</evidence>
<dbReference type="InterPro" id="IPR013083">
    <property type="entry name" value="Znf_RING/FYVE/PHD"/>
</dbReference>
<feature type="domain" description="PHD-type" evidence="6">
    <location>
        <begin position="5"/>
        <end position="67"/>
    </location>
</feature>
<evidence type="ECO:0000256" key="2">
    <source>
        <dbReference type="ARBA" id="ARBA00022771"/>
    </source>
</evidence>
<proteinExistence type="predicted"/>
<organism evidence="7 8">
    <name type="scientific">Scylla paramamosain</name>
    <name type="common">Mud crab</name>
    <dbReference type="NCBI Taxonomy" id="85552"/>
    <lineage>
        <taxon>Eukaryota</taxon>
        <taxon>Metazoa</taxon>
        <taxon>Ecdysozoa</taxon>
        <taxon>Arthropoda</taxon>
        <taxon>Crustacea</taxon>
        <taxon>Multicrustacea</taxon>
        <taxon>Malacostraca</taxon>
        <taxon>Eumalacostraca</taxon>
        <taxon>Eucarida</taxon>
        <taxon>Decapoda</taxon>
        <taxon>Pleocyemata</taxon>
        <taxon>Brachyura</taxon>
        <taxon>Eubrachyura</taxon>
        <taxon>Portunoidea</taxon>
        <taxon>Portunidae</taxon>
        <taxon>Portuninae</taxon>
        <taxon>Scylla</taxon>
    </lineage>
</organism>
<reference evidence="7 8" key="1">
    <citation type="submission" date="2023-03" db="EMBL/GenBank/DDBJ databases">
        <title>High-quality genome of Scylla paramamosain provides insights in environmental adaptation.</title>
        <authorList>
            <person name="Zhang L."/>
        </authorList>
    </citation>
    <scope>NUCLEOTIDE SEQUENCE [LARGE SCALE GENOMIC DNA]</scope>
    <source>
        <strain evidence="7">LZ_2023a</strain>
        <tissue evidence="7">Muscle</tissue>
    </source>
</reference>
<dbReference type="SUPFAM" id="SSF57903">
    <property type="entry name" value="FYVE/PHD zinc finger"/>
    <property type="match status" value="1"/>
</dbReference>
<gene>
    <name evidence="7" type="ORF">O3P69_011426</name>
</gene>
<comment type="caution">
    <text evidence="7">The sequence shown here is derived from an EMBL/GenBank/DDBJ whole genome shotgun (WGS) entry which is preliminary data.</text>
</comment>
<dbReference type="Proteomes" id="UP001487740">
    <property type="component" value="Unassembled WGS sequence"/>
</dbReference>
<keyword evidence="8" id="KW-1185">Reference proteome</keyword>
<name>A0AAW0T7C0_SCYPA</name>
<dbReference type="PROSITE" id="PS50016">
    <property type="entry name" value="ZF_PHD_2"/>
    <property type="match status" value="1"/>
</dbReference>
<protein>
    <recommendedName>
        <fullName evidence="6">PHD-type domain-containing protein</fullName>
    </recommendedName>
</protein>
<dbReference type="EMBL" id="JARAKH010000038">
    <property type="protein sequence ID" value="KAK8382860.1"/>
    <property type="molecule type" value="Genomic_DNA"/>
</dbReference>
<dbReference type="GO" id="GO:0008270">
    <property type="term" value="F:zinc ion binding"/>
    <property type="evidence" value="ECO:0007669"/>
    <property type="project" value="UniProtKB-KW"/>
</dbReference>
<evidence type="ECO:0000256" key="1">
    <source>
        <dbReference type="ARBA" id="ARBA00022723"/>
    </source>
</evidence>
<keyword evidence="3" id="KW-0862">Zinc</keyword>
<evidence type="ECO:0000256" key="3">
    <source>
        <dbReference type="ARBA" id="ARBA00022833"/>
    </source>
</evidence>
<evidence type="ECO:0000259" key="6">
    <source>
        <dbReference type="PROSITE" id="PS50016"/>
    </source>
</evidence>
<dbReference type="AlphaFoldDB" id="A0AAW0T7C0"/>
<feature type="region of interest" description="Disordered" evidence="5">
    <location>
        <begin position="87"/>
        <end position="107"/>
    </location>
</feature>